<organism evidence="1 2">
    <name type="scientific">Pseudomonas phage vB_PaeS_C1</name>
    <dbReference type="NCBI Taxonomy" id="2099649"/>
    <lineage>
        <taxon>Viruses</taxon>
        <taxon>Duplodnaviria</taxon>
        <taxon>Heunggongvirae</taxon>
        <taxon>Uroviricota</taxon>
        <taxon>Caudoviricetes</taxon>
        <taxon>Jondennisvirinae</taxon>
        <taxon>Septimatrevirus</taxon>
        <taxon>Septimatrevirus C1</taxon>
        <taxon>Septimatrevirus sv73</taxon>
    </lineage>
</organism>
<name>A0A2P1CA73_9CAUD</name>
<gene>
    <name evidence="1" type="ORF">vBPaeSC1_51</name>
</gene>
<reference evidence="2" key="1">
    <citation type="submission" date="2018-01" db="EMBL/GenBank/DDBJ databases">
        <authorList>
            <person name="Qu K."/>
        </authorList>
    </citation>
    <scope>NUCLEOTIDE SEQUENCE [LARGE SCALE GENOMIC DNA]</scope>
</reference>
<sequence length="136" mass="14928">MPVYNGLTNMKPLDHSQIEGLLFYQDPTTQNYIGAPKAEPFNQAGSFVAFGPRVTVDPALYNLLAAAPTMYQALSMQYAYLQAQIEVIERLPKAGELDKLLSSLIEAQNACLMAQRIAQVGYENVANSLDKGSKRS</sequence>
<evidence type="ECO:0000313" key="2">
    <source>
        <dbReference type="Proteomes" id="UP000240854"/>
    </source>
</evidence>
<dbReference type="EMBL" id="MG897800">
    <property type="protein sequence ID" value="AVJ48123.1"/>
    <property type="molecule type" value="Genomic_DNA"/>
</dbReference>
<protein>
    <submittedName>
        <fullName evidence="1">Uncharacterized protein</fullName>
    </submittedName>
</protein>
<accession>A0A2P1CA73</accession>
<evidence type="ECO:0000313" key="1">
    <source>
        <dbReference type="EMBL" id="AVJ48123.1"/>
    </source>
</evidence>
<dbReference type="Proteomes" id="UP000240854">
    <property type="component" value="Segment"/>
</dbReference>
<keyword evidence="2" id="KW-1185">Reference proteome</keyword>
<proteinExistence type="predicted"/>